<dbReference type="PROSITE" id="PS50994">
    <property type="entry name" value="INTEGRASE"/>
    <property type="match status" value="1"/>
</dbReference>
<dbReference type="PANTHER" id="PTHR37984:SF8">
    <property type="entry name" value="CCHC-TYPE DOMAIN-CONTAINING PROTEIN"/>
    <property type="match status" value="1"/>
</dbReference>
<dbReference type="InterPro" id="IPR050951">
    <property type="entry name" value="Retrovirus_Pol_polyprotein"/>
</dbReference>
<dbReference type="GO" id="GO:0003676">
    <property type="term" value="F:nucleic acid binding"/>
    <property type="evidence" value="ECO:0007669"/>
    <property type="project" value="InterPro"/>
</dbReference>
<sequence length="94" mass="11019">MNEISKRKLSCLTQYPQPWEQVSVDQFELDKRHYLIMVNFYNNFWEVDSLSSTSAKAVINKLRTHFARYGCPDCLISDNGPQFMASEFERFAKG</sequence>
<dbReference type="InterPro" id="IPR001584">
    <property type="entry name" value="Integrase_cat-core"/>
</dbReference>
<gene>
    <name evidence="2" type="ORF">P5673_018671</name>
</gene>
<comment type="caution">
    <text evidence="2">The sequence shown here is derived from an EMBL/GenBank/DDBJ whole genome shotgun (WGS) entry which is preliminary data.</text>
</comment>
<dbReference type="InterPro" id="IPR012337">
    <property type="entry name" value="RNaseH-like_sf"/>
</dbReference>
<evidence type="ECO:0000313" key="3">
    <source>
        <dbReference type="Proteomes" id="UP001249851"/>
    </source>
</evidence>
<dbReference type="GO" id="GO:0015074">
    <property type="term" value="P:DNA integration"/>
    <property type="evidence" value="ECO:0007669"/>
    <property type="project" value="InterPro"/>
</dbReference>
<feature type="domain" description="Integrase catalytic" evidence="1">
    <location>
        <begin position="14"/>
        <end position="94"/>
    </location>
</feature>
<dbReference type="AlphaFoldDB" id="A0AAD9V2R2"/>
<dbReference type="Proteomes" id="UP001249851">
    <property type="component" value="Unassembled WGS sequence"/>
</dbReference>
<reference evidence="2" key="1">
    <citation type="journal article" date="2023" name="G3 (Bethesda)">
        <title>Whole genome assembly and annotation of the endangered Caribbean coral Acropora cervicornis.</title>
        <authorList>
            <person name="Selwyn J.D."/>
            <person name="Vollmer S.V."/>
        </authorList>
    </citation>
    <scope>NUCLEOTIDE SEQUENCE</scope>
    <source>
        <strain evidence="2">K2</strain>
    </source>
</reference>
<proteinExistence type="predicted"/>
<organism evidence="2 3">
    <name type="scientific">Acropora cervicornis</name>
    <name type="common">Staghorn coral</name>
    <dbReference type="NCBI Taxonomy" id="6130"/>
    <lineage>
        <taxon>Eukaryota</taxon>
        <taxon>Metazoa</taxon>
        <taxon>Cnidaria</taxon>
        <taxon>Anthozoa</taxon>
        <taxon>Hexacorallia</taxon>
        <taxon>Scleractinia</taxon>
        <taxon>Astrocoeniina</taxon>
        <taxon>Acroporidae</taxon>
        <taxon>Acropora</taxon>
    </lineage>
</organism>
<dbReference type="Gene3D" id="3.30.420.10">
    <property type="entry name" value="Ribonuclease H-like superfamily/Ribonuclease H"/>
    <property type="match status" value="1"/>
</dbReference>
<reference evidence="2" key="2">
    <citation type="journal article" date="2023" name="Science">
        <title>Genomic signatures of disease resistance in endangered staghorn corals.</title>
        <authorList>
            <person name="Vollmer S.V."/>
            <person name="Selwyn J.D."/>
            <person name="Despard B.A."/>
            <person name="Roesel C.L."/>
        </authorList>
    </citation>
    <scope>NUCLEOTIDE SEQUENCE</scope>
    <source>
        <strain evidence="2">K2</strain>
    </source>
</reference>
<evidence type="ECO:0000313" key="2">
    <source>
        <dbReference type="EMBL" id="KAK2559036.1"/>
    </source>
</evidence>
<accession>A0AAD9V2R2</accession>
<dbReference type="InterPro" id="IPR036397">
    <property type="entry name" value="RNaseH_sf"/>
</dbReference>
<name>A0AAD9V2R2_ACRCE</name>
<evidence type="ECO:0000259" key="1">
    <source>
        <dbReference type="PROSITE" id="PS50994"/>
    </source>
</evidence>
<keyword evidence="3" id="KW-1185">Reference proteome</keyword>
<dbReference type="PANTHER" id="PTHR37984">
    <property type="entry name" value="PROTEIN CBG26694"/>
    <property type="match status" value="1"/>
</dbReference>
<dbReference type="SUPFAM" id="SSF53098">
    <property type="entry name" value="Ribonuclease H-like"/>
    <property type="match status" value="1"/>
</dbReference>
<dbReference type="EMBL" id="JARQWQ010000042">
    <property type="protein sequence ID" value="KAK2559036.1"/>
    <property type="molecule type" value="Genomic_DNA"/>
</dbReference>
<protein>
    <recommendedName>
        <fullName evidence="1">Integrase catalytic domain-containing protein</fullName>
    </recommendedName>
</protein>